<evidence type="ECO:0000256" key="1">
    <source>
        <dbReference type="SAM" id="MobiDB-lite"/>
    </source>
</evidence>
<evidence type="ECO:0000313" key="4">
    <source>
        <dbReference type="Proteomes" id="UP001190926"/>
    </source>
</evidence>
<dbReference type="AlphaFoldDB" id="A0AAD4IU76"/>
<evidence type="ECO:0000259" key="2">
    <source>
        <dbReference type="SMART" id="SM00743"/>
    </source>
</evidence>
<feature type="region of interest" description="Disordered" evidence="1">
    <location>
        <begin position="222"/>
        <end position="276"/>
    </location>
</feature>
<evidence type="ECO:0000313" key="3">
    <source>
        <dbReference type="EMBL" id="KAH6821668.1"/>
    </source>
</evidence>
<comment type="caution">
    <text evidence="3">The sequence shown here is derived from an EMBL/GenBank/DDBJ whole genome shotgun (WGS) entry which is preliminary data.</text>
</comment>
<dbReference type="Proteomes" id="UP001190926">
    <property type="component" value="Unassembled WGS sequence"/>
</dbReference>
<feature type="compositionally biased region" description="Basic and acidic residues" evidence="1">
    <location>
        <begin position="227"/>
        <end position="236"/>
    </location>
</feature>
<organism evidence="3 4">
    <name type="scientific">Perilla frutescens var. hirtella</name>
    <name type="common">Perilla citriodora</name>
    <name type="synonym">Perilla setoyensis</name>
    <dbReference type="NCBI Taxonomy" id="608512"/>
    <lineage>
        <taxon>Eukaryota</taxon>
        <taxon>Viridiplantae</taxon>
        <taxon>Streptophyta</taxon>
        <taxon>Embryophyta</taxon>
        <taxon>Tracheophyta</taxon>
        <taxon>Spermatophyta</taxon>
        <taxon>Magnoliopsida</taxon>
        <taxon>eudicotyledons</taxon>
        <taxon>Gunneridae</taxon>
        <taxon>Pentapetalae</taxon>
        <taxon>asterids</taxon>
        <taxon>lamiids</taxon>
        <taxon>Lamiales</taxon>
        <taxon>Lamiaceae</taxon>
        <taxon>Nepetoideae</taxon>
        <taxon>Elsholtzieae</taxon>
        <taxon>Perilla</taxon>
    </lineage>
</organism>
<reference evidence="3 4" key="1">
    <citation type="journal article" date="2021" name="Nat. Commun.">
        <title>Incipient diploidization of the medicinal plant Perilla within 10,000 years.</title>
        <authorList>
            <person name="Zhang Y."/>
            <person name="Shen Q."/>
            <person name="Leng L."/>
            <person name="Zhang D."/>
            <person name="Chen S."/>
            <person name="Shi Y."/>
            <person name="Ning Z."/>
            <person name="Chen S."/>
        </authorList>
    </citation>
    <scope>NUCLEOTIDE SEQUENCE [LARGE SCALE GENOMIC DNA]</scope>
    <source>
        <strain evidence="4">cv. PC099</strain>
    </source>
</reference>
<accession>A0AAD4IU76</accession>
<proteinExistence type="predicted"/>
<feature type="compositionally biased region" description="Basic and acidic residues" evidence="1">
    <location>
        <begin position="245"/>
        <end position="276"/>
    </location>
</feature>
<name>A0AAD4IU76_PERFH</name>
<dbReference type="InterPro" id="IPR014002">
    <property type="entry name" value="Agenet_dom_plant"/>
</dbReference>
<dbReference type="InterPro" id="IPR008395">
    <property type="entry name" value="Agenet-like_dom"/>
</dbReference>
<gene>
    <name evidence="3" type="ORF">C2S53_019182</name>
</gene>
<dbReference type="PANTHER" id="PTHR36805">
    <property type="entry name" value="AGENET DOMAIN-CONTAINING PROTEIN"/>
    <property type="match status" value="1"/>
</dbReference>
<sequence length="361" mass="41094">MEKIPIEAGQQAEERSFVSGYRGAWFQCKIREIITKNGILGYISEYSDYPDEKVRWRNLYQLPPYCMGKAKQKHKELMLRPQYPPIYNEKQMPDVSEISEVTVIVCDSWKVGDLVDWPNAGCYWSGRITQLFNDQEAQIELKPRPHGEGSSYKVTLKDLRPSLDWCPDHGWTVATQEGDTGHPYARLIKPINRVIRVEDAHNAGQEIEAFRTFSSPISSNSVVSSEVEGRKIETHKRSQGPTVSEEQKSDREKSASHECGDSSTRKTNRAENDSRHSIVEEAGEVEEDDLNYIKFSAIGGGTLNLKRFDTLEASVLELEEYINKIKWLKKILKYGISSFEGWGPQWEFVDSGGALELPKSP</sequence>
<dbReference type="SMART" id="SM00743">
    <property type="entry name" value="Agenet"/>
    <property type="match status" value="1"/>
</dbReference>
<feature type="domain" description="Agenet" evidence="2">
    <location>
        <begin position="107"/>
        <end position="167"/>
    </location>
</feature>
<dbReference type="Pfam" id="PF05641">
    <property type="entry name" value="Agenet"/>
    <property type="match status" value="1"/>
</dbReference>
<dbReference type="EMBL" id="SDAM02001963">
    <property type="protein sequence ID" value="KAH6821668.1"/>
    <property type="molecule type" value="Genomic_DNA"/>
</dbReference>
<dbReference type="PANTHER" id="PTHR36805:SF7">
    <property type="entry name" value="AGENET DOMAIN-CONTAINING PROTEIN"/>
    <property type="match status" value="1"/>
</dbReference>
<protein>
    <recommendedName>
        <fullName evidence="2">Agenet domain-containing protein</fullName>
    </recommendedName>
</protein>
<keyword evidence="4" id="KW-1185">Reference proteome</keyword>